<dbReference type="InterPro" id="IPR006370">
    <property type="entry name" value="HB_polyprenyltransferase-like"/>
</dbReference>
<dbReference type="GO" id="GO:0008412">
    <property type="term" value="F:4-hydroxybenzoate polyprenyltransferase activity"/>
    <property type="evidence" value="ECO:0007669"/>
    <property type="project" value="UniProtKB-UniRule"/>
</dbReference>
<evidence type="ECO:0000256" key="12">
    <source>
        <dbReference type="NCBIfam" id="TIGR01474"/>
    </source>
</evidence>
<feature type="transmembrane region" description="Helical" evidence="11">
    <location>
        <begin position="306"/>
        <end position="326"/>
    </location>
</feature>
<feature type="transmembrane region" description="Helical" evidence="11">
    <location>
        <begin position="248"/>
        <end position="268"/>
    </location>
</feature>
<dbReference type="HOGENOM" id="CLU_034879_0_2_4"/>
<dbReference type="CDD" id="cd13959">
    <property type="entry name" value="PT_UbiA_COQ2"/>
    <property type="match status" value="1"/>
</dbReference>
<comment type="catalytic activity">
    <reaction evidence="11">
        <text>all-trans-octaprenyl diphosphate + 4-hydroxybenzoate = 4-hydroxy-3-(all-trans-octaprenyl)benzoate + diphosphate</text>
        <dbReference type="Rhea" id="RHEA:27782"/>
        <dbReference type="ChEBI" id="CHEBI:1617"/>
        <dbReference type="ChEBI" id="CHEBI:17879"/>
        <dbReference type="ChEBI" id="CHEBI:33019"/>
        <dbReference type="ChEBI" id="CHEBI:57711"/>
        <dbReference type="EC" id="2.5.1.39"/>
    </reaction>
</comment>
<protein>
    <recommendedName>
        <fullName evidence="11 12">4-hydroxybenzoate octaprenyltransferase</fullName>
        <ecNumber evidence="11 12">2.5.1.39</ecNumber>
    </recommendedName>
    <alternativeName>
        <fullName evidence="11">4-HB polyprenyltransferase</fullName>
    </alternativeName>
</protein>
<keyword evidence="13" id="KW-0732">Signal</keyword>
<dbReference type="InterPro" id="IPR000537">
    <property type="entry name" value="UbiA_prenyltransferase"/>
</dbReference>
<proteinExistence type="inferred from homology"/>
<keyword evidence="10 11" id="KW-0472">Membrane</keyword>
<evidence type="ECO:0000256" key="3">
    <source>
        <dbReference type="ARBA" id="ARBA00005985"/>
    </source>
</evidence>
<dbReference type="Proteomes" id="UP000006876">
    <property type="component" value="Chromosome"/>
</dbReference>
<evidence type="ECO:0000256" key="5">
    <source>
        <dbReference type="ARBA" id="ARBA00022519"/>
    </source>
</evidence>
<feature type="transmembrane region" description="Helical" evidence="11">
    <location>
        <begin position="207"/>
        <end position="227"/>
    </location>
</feature>
<comment type="function">
    <text evidence="11">Catalyzes the prenylation of para-hydroxybenzoate (PHB) with an all-trans polyprenyl group. Mediates the second step in the final reaction sequence of ubiquinone-8 (UQ-8) biosynthesis, which is the condensation of the polyisoprenoid side chain with PHB, generating the first membrane-bound Q intermediate 3-octaprenyl-4-hydroxybenzoate.</text>
</comment>
<keyword evidence="11" id="KW-0460">Magnesium</keyword>
<reference evidence="14 15" key="1">
    <citation type="journal article" date="2011" name="J. Bacteriol.">
        <title>Complete genome sequence of the haloaromatic acid-degrading bacterium Achromobacter xylosoxidans A8.</title>
        <authorList>
            <person name="Strnad H."/>
            <person name="Ridl J."/>
            <person name="Paces J."/>
            <person name="Kolar M."/>
            <person name="Vlcek C."/>
            <person name="Paces V."/>
        </authorList>
    </citation>
    <scope>NUCLEOTIDE SEQUENCE [LARGE SCALE GENOMIC DNA]</scope>
    <source>
        <strain evidence="14 15">A8</strain>
    </source>
</reference>
<keyword evidence="4 11" id="KW-1003">Cell membrane</keyword>
<dbReference type="PANTHER" id="PTHR11048">
    <property type="entry name" value="PRENYLTRANSFERASES"/>
    <property type="match status" value="1"/>
</dbReference>
<feature type="transmembrane region" description="Helical" evidence="11">
    <location>
        <begin position="133"/>
        <end position="151"/>
    </location>
</feature>
<dbReference type="STRING" id="762376.AXYL_06333"/>
<feature type="transmembrane region" description="Helical" evidence="11">
    <location>
        <begin position="274"/>
        <end position="294"/>
    </location>
</feature>
<keyword evidence="6 11" id="KW-0808">Transferase</keyword>
<dbReference type="UniPathway" id="UPA00232"/>
<dbReference type="KEGG" id="axy:AXYL_06333"/>
<feature type="chain" id="PRO_5003171285" description="4-hydroxybenzoate octaprenyltransferase" evidence="13">
    <location>
        <begin position="18"/>
        <end position="327"/>
    </location>
</feature>
<gene>
    <name evidence="11 14" type="primary">ubiA</name>
    <name evidence="14" type="ordered locus">AXYL_06333</name>
</gene>
<dbReference type="AlphaFoldDB" id="E3HQJ2"/>
<dbReference type="EC" id="2.5.1.39" evidence="11 12"/>
<evidence type="ECO:0000256" key="9">
    <source>
        <dbReference type="ARBA" id="ARBA00022989"/>
    </source>
</evidence>
<evidence type="ECO:0000256" key="4">
    <source>
        <dbReference type="ARBA" id="ARBA00022475"/>
    </source>
</evidence>
<accession>E3HQJ2</accession>
<dbReference type="GO" id="GO:0006744">
    <property type="term" value="P:ubiquinone biosynthetic process"/>
    <property type="evidence" value="ECO:0007669"/>
    <property type="project" value="UniProtKB-UniRule"/>
</dbReference>
<dbReference type="InterPro" id="IPR039653">
    <property type="entry name" value="Prenyltransferase"/>
</dbReference>
<evidence type="ECO:0000313" key="15">
    <source>
        <dbReference type="Proteomes" id="UP000006876"/>
    </source>
</evidence>
<feature type="signal peptide" evidence="13">
    <location>
        <begin position="1"/>
        <end position="17"/>
    </location>
</feature>
<evidence type="ECO:0000256" key="10">
    <source>
        <dbReference type="ARBA" id="ARBA00023136"/>
    </source>
</evidence>
<dbReference type="NCBIfam" id="TIGR01474">
    <property type="entry name" value="ubiA_proteo"/>
    <property type="match status" value="1"/>
</dbReference>
<dbReference type="PANTHER" id="PTHR11048:SF28">
    <property type="entry name" value="4-HYDROXYBENZOATE POLYPRENYLTRANSFERASE, MITOCHONDRIAL"/>
    <property type="match status" value="1"/>
</dbReference>
<keyword evidence="8 11" id="KW-0812">Transmembrane</keyword>
<sequence length="327" mass="37013">MPGRRCFMLLVFPFRFAVTVSAPQPSPVDLSDIVFTDWVERWLPKSWRPYARLCRLDRPIGTWLTLLPAIAALVQAAGGLPDLRRLIVFSLGALLMRGIGCTVNDMCDRNFDKHVERTRFRPLTSGQLTMKNAVWFLIGQLLVCGSLLFFLNEMSRWLAVAVLPFVFIYPLCKRVTYWPQVVLGICFNWGMLMAWSDTQNHVPLAAIAMWAGAVLWQVGYDSIYAYVDVRDDRSLGLHSTAMRFGDQGKLWIGGFYLATIALWAWGGYAIGLSWAYQVGMVAVAAHLAWQLWVFDIQRPDRNFMLFRANLWLGALLVAAALAGTLIR</sequence>
<dbReference type="FunFam" id="1.10.357.140:FF:000008">
    <property type="entry name" value="4-hydroxybenzoate octaprenyltransferase"/>
    <property type="match status" value="1"/>
</dbReference>
<evidence type="ECO:0000256" key="8">
    <source>
        <dbReference type="ARBA" id="ARBA00022692"/>
    </source>
</evidence>
<evidence type="ECO:0000256" key="11">
    <source>
        <dbReference type="HAMAP-Rule" id="MF_01635"/>
    </source>
</evidence>
<evidence type="ECO:0000256" key="7">
    <source>
        <dbReference type="ARBA" id="ARBA00022688"/>
    </source>
</evidence>
<dbReference type="InterPro" id="IPR044878">
    <property type="entry name" value="UbiA_sf"/>
</dbReference>
<evidence type="ECO:0000256" key="1">
    <source>
        <dbReference type="ARBA" id="ARBA00001946"/>
    </source>
</evidence>
<dbReference type="Gene3D" id="1.10.357.140">
    <property type="entry name" value="UbiA prenyltransferase"/>
    <property type="match status" value="1"/>
</dbReference>
<evidence type="ECO:0000256" key="2">
    <source>
        <dbReference type="ARBA" id="ARBA00004141"/>
    </source>
</evidence>
<keyword evidence="5 11" id="KW-0997">Cell inner membrane</keyword>
<keyword evidence="7 11" id="KW-0831">Ubiquinone biosynthesis</keyword>
<comment type="cofactor">
    <cofactor evidence="1 11">
        <name>Mg(2+)</name>
        <dbReference type="ChEBI" id="CHEBI:18420"/>
    </cofactor>
</comment>
<comment type="similarity">
    <text evidence="3 11">Belongs to the UbiA prenyltransferase family.</text>
</comment>
<comment type="pathway">
    <text evidence="11">Cofactor biosynthesis; ubiquinone biosynthesis.</text>
</comment>
<dbReference type="Pfam" id="PF01040">
    <property type="entry name" value="UbiA"/>
    <property type="match status" value="1"/>
</dbReference>
<dbReference type="EMBL" id="CP002287">
    <property type="protein sequence ID" value="ADP19626.1"/>
    <property type="molecule type" value="Genomic_DNA"/>
</dbReference>
<dbReference type="GO" id="GO:0005886">
    <property type="term" value="C:plasma membrane"/>
    <property type="evidence" value="ECO:0007669"/>
    <property type="project" value="UniProtKB-SubCell"/>
</dbReference>
<evidence type="ECO:0000313" key="14">
    <source>
        <dbReference type="EMBL" id="ADP19626.1"/>
    </source>
</evidence>
<evidence type="ECO:0000256" key="13">
    <source>
        <dbReference type="SAM" id="SignalP"/>
    </source>
</evidence>
<feature type="transmembrane region" description="Helical" evidence="11">
    <location>
        <begin position="177"/>
        <end position="195"/>
    </location>
</feature>
<dbReference type="InterPro" id="IPR030470">
    <property type="entry name" value="UbiA_prenylTrfase_CS"/>
</dbReference>
<evidence type="ECO:0000256" key="6">
    <source>
        <dbReference type="ARBA" id="ARBA00022679"/>
    </source>
</evidence>
<name>E3HQJ2_ACHXA</name>
<keyword evidence="9 11" id="KW-1133">Transmembrane helix</keyword>
<dbReference type="FunFam" id="1.20.120.1780:FF:000001">
    <property type="entry name" value="4-hydroxybenzoate octaprenyltransferase"/>
    <property type="match status" value="1"/>
</dbReference>
<organism evidence="14 15">
    <name type="scientific">Achromobacter xylosoxidans (strain A8)</name>
    <dbReference type="NCBI Taxonomy" id="762376"/>
    <lineage>
        <taxon>Bacteria</taxon>
        <taxon>Pseudomonadati</taxon>
        <taxon>Pseudomonadota</taxon>
        <taxon>Betaproteobacteria</taxon>
        <taxon>Burkholderiales</taxon>
        <taxon>Alcaligenaceae</taxon>
        <taxon>Achromobacter</taxon>
    </lineage>
</organism>
<dbReference type="PROSITE" id="PS00943">
    <property type="entry name" value="UBIA"/>
    <property type="match status" value="1"/>
</dbReference>
<comment type="subcellular location">
    <subcellularLocation>
        <location evidence="11">Cell inner membrane</location>
        <topology evidence="11">Multi-pass membrane protein</topology>
    </subcellularLocation>
    <subcellularLocation>
        <location evidence="2">Membrane</location>
        <topology evidence="2">Multi-pass membrane protein</topology>
    </subcellularLocation>
</comment>
<dbReference type="eggNOG" id="COG0382">
    <property type="taxonomic scope" value="Bacteria"/>
</dbReference>
<dbReference type="HAMAP" id="MF_01635">
    <property type="entry name" value="UbiA"/>
    <property type="match status" value="1"/>
</dbReference>
<dbReference type="Gene3D" id="1.20.120.1780">
    <property type="entry name" value="UbiA prenyltransferase"/>
    <property type="match status" value="1"/>
</dbReference>
<feature type="transmembrane region" description="Helical" evidence="11">
    <location>
        <begin position="157"/>
        <end position="172"/>
    </location>
</feature>